<name>A0ABS7L9S7_9FIRM</name>
<comment type="caution">
    <text evidence="1">The sequence shown here is derived from an EMBL/GenBank/DDBJ whole genome shotgun (WGS) entry which is preliminary data.</text>
</comment>
<gene>
    <name evidence="1" type="ORF">FLB61_12065</name>
</gene>
<dbReference type="InterPro" id="IPR041492">
    <property type="entry name" value="HAD_2"/>
</dbReference>
<evidence type="ECO:0000313" key="1">
    <source>
        <dbReference type="EMBL" id="MBY0759805.1"/>
    </source>
</evidence>
<accession>A0ABS7L9S7</accession>
<sequence length="105" mass="12170">MQMKVKIYQDVYDSLHYIKKCNDKIAFFTDLPSGMPDSIMKAYVEPIMPFADVYMSSLICGYRKPNPKGLIEILNTLNIDLRELIFIGDEKKIMKQLKEPIVSSF</sequence>
<keyword evidence="2" id="KW-1185">Reference proteome</keyword>
<organism evidence="1 2">
    <name type="scientific">Sellimonas caecigallum</name>
    <dbReference type="NCBI Taxonomy" id="2592333"/>
    <lineage>
        <taxon>Bacteria</taxon>
        <taxon>Bacillati</taxon>
        <taxon>Bacillota</taxon>
        <taxon>Clostridia</taxon>
        <taxon>Lachnospirales</taxon>
        <taxon>Lachnospiraceae</taxon>
        <taxon>Sellimonas</taxon>
    </lineage>
</organism>
<dbReference type="GO" id="GO:0016787">
    <property type="term" value="F:hydrolase activity"/>
    <property type="evidence" value="ECO:0007669"/>
    <property type="project" value="UniProtKB-KW"/>
</dbReference>
<dbReference type="SUPFAM" id="SSF56784">
    <property type="entry name" value="HAD-like"/>
    <property type="match status" value="1"/>
</dbReference>
<dbReference type="EMBL" id="VIRV01000027">
    <property type="protein sequence ID" value="MBY0759805.1"/>
    <property type="molecule type" value="Genomic_DNA"/>
</dbReference>
<evidence type="ECO:0000313" key="2">
    <source>
        <dbReference type="Proteomes" id="UP000779049"/>
    </source>
</evidence>
<keyword evidence="1" id="KW-0378">Hydrolase</keyword>
<dbReference type="Pfam" id="PF13419">
    <property type="entry name" value="HAD_2"/>
    <property type="match status" value="1"/>
</dbReference>
<protein>
    <submittedName>
        <fullName evidence="1">HAD family hydrolase</fullName>
    </submittedName>
</protein>
<dbReference type="RefSeq" id="WP_221920345.1">
    <property type="nucleotide sequence ID" value="NZ_CP173660.1"/>
</dbReference>
<proteinExistence type="predicted"/>
<dbReference type="InterPro" id="IPR023214">
    <property type="entry name" value="HAD_sf"/>
</dbReference>
<dbReference type="Gene3D" id="3.40.50.1000">
    <property type="entry name" value="HAD superfamily/HAD-like"/>
    <property type="match status" value="1"/>
</dbReference>
<dbReference type="Proteomes" id="UP000779049">
    <property type="component" value="Unassembled WGS sequence"/>
</dbReference>
<reference evidence="1 2" key="1">
    <citation type="journal article" date="2020" name="New Microbes New Infect">
        <title>Sellimonas caecigallum sp. nov., description and genome sequence of a new member of the Sellimonas genus isolated from the cecum of feral chicken.</title>
        <authorList>
            <person name="Wongkuna S."/>
            <person name="Ghimire S."/>
            <person name="Antony L."/>
            <person name="Chankhamhaengdecha S."/>
            <person name="Janvilisri T."/>
            <person name="Scaria J."/>
        </authorList>
    </citation>
    <scope>NUCLEOTIDE SEQUENCE [LARGE SCALE GENOMIC DNA]</scope>
    <source>
        <strain evidence="1 2">SW451</strain>
    </source>
</reference>
<dbReference type="CDD" id="cd01427">
    <property type="entry name" value="HAD_like"/>
    <property type="match status" value="1"/>
</dbReference>
<dbReference type="InterPro" id="IPR036412">
    <property type="entry name" value="HAD-like_sf"/>
</dbReference>